<keyword evidence="3" id="KW-1185">Reference proteome</keyword>
<protein>
    <submittedName>
        <fullName evidence="2">DUF6016 domain-containing protein</fullName>
    </submittedName>
</protein>
<organism evidence="2 3">
    <name type="scientific">Bacteroides faecis</name>
    <dbReference type="NCBI Taxonomy" id="674529"/>
    <lineage>
        <taxon>Bacteria</taxon>
        <taxon>Pseudomonadati</taxon>
        <taxon>Bacteroidota</taxon>
        <taxon>Bacteroidia</taxon>
        <taxon>Bacteroidales</taxon>
        <taxon>Bacteroidaceae</taxon>
        <taxon>Bacteroides</taxon>
    </lineage>
</organism>
<accession>A0ABY5T9K3</accession>
<proteinExistence type="predicted"/>
<dbReference type="InterPro" id="IPR046058">
    <property type="entry name" value="WbuC_cupin"/>
</dbReference>
<reference evidence="2" key="1">
    <citation type="submission" date="2022-08" db="EMBL/GenBank/DDBJ databases">
        <title>Genome Sequencing of Bacteroides fragilis Group Isolates with Nanopore Technology.</title>
        <authorList>
            <person name="Tisza M.J."/>
            <person name="Smith D."/>
            <person name="Dekker J.P."/>
        </authorList>
    </citation>
    <scope>NUCLEOTIDE SEQUENCE</scope>
    <source>
        <strain evidence="2">BFG-527</strain>
    </source>
</reference>
<gene>
    <name evidence="2" type="ORF">NXY30_23225</name>
</gene>
<evidence type="ECO:0000313" key="2">
    <source>
        <dbReference type="EMBL" id="UVQ73877.1"/>
    </source>
</evidence>
<sequence length="34" mass="3979">MRQNYDLRTSSEDQSQRMLNAVLPGTQAPIHRHQ</sequence>
<dbReference type="RefSeq" id="WP_220388364.1">
    <property type="nucleotide sequence ID" value="NZ_CABMFH010000014.1"/>
</dbReference>
<dbReference type="GeneID" id="99805159"/>
<dbReference type="Proteomes" id="UP001060104">
    <property type="component" value="Chromosome"/>
</dbReference>
<dbReference type="EMBL" id="CP103141">
    <property type="protein sequence ID" value="UVQ73877.1"/>
    <property type="molecule type" value="Genomic_DNA"/>
</dbReference>
<evidence type="ECO:0000259" key="1">
    <source>
        <dbReference type="Pfam" id="PF19480"/>
    </source>
</evidence>
<name>A0ABY5T9K3_9BACE</name>
<evidence type="ECO:0000313" key="3">
    <source>
        <dbReference type="Proteomes" id="UP001060104"/>
    </source>
</evidence>
<feature type="domain" description="Cupin fold metalloprotein WbuC cupin" evidence="1">
    <location>
        <begin position="2"/>
        <end position="34"/>
    </location>
</feature>
<dbReference type="Pfam" id="PF19480">
    <property type="entry name" value="DUF6016"/>
    <property type="match status" value="1"/>
</dbReference>